<evidence type="ECO:0000313" key="1">
    <source>
        <dbReference type="EMBL" id="KAJ9658334.1"/>
    </source>
</evidence>
<protein>
    <submittedName>
        <fullName evidence="1">Uncharacterized protein</fullName>
    </submittedName>
</protein>
<keyword evidence="2" id="KW-1185">Reference proteome</keyword>
<evidence type="ECO:0000313" key="2">
    <source>
        <dbReference type="Proteomes" id="UP001172386"/>
    </source>
</evidence>
<name>A0ACC3AAS7_9EURO</name>
<comment type="caution">
    <text evidence="1">The sequence shown here is derived from an EMBL/GenBank/DDBJ whole genome shotgun (WGS) entry which is preliminary data.</text>
</comment>
<dbReference type="Proteomes" id="UP001172386">
    <property type="component" value="Unassembled WGS sequence"/>
</dbReference>
<proteinExistence type="predicted"/>
<organism evidence="1 2">
    <name type="scientific">Neophaeococcomyces mojaviensis</name>
    <dbReference type="NCBI Taxonomy" id="3383035"/>
    <lineage>
        <taxon>Eukaryota</taxon>
        <taxon>Fungi</taxon>
        <taxon>Dikarya</taxon>
        <taxon>Ascomycota</taxon>
        <taxon>Pezizomycotina</taxon>
        <taxon>Eurotiomycetes</taxon>
        <taxon>Chaetothyriomycetidae</taxon>
        <taxon>Chaetothyriales</taxon>
        <taxon>Chaetothyriales incertae sedis</taxon>
        <taxon>Neophaeococcomyces</taxon>
    </lineage>
</organism>
<sequence length="338" mass="37109">MPQLSQTTSASSRPMEVLDPSPVDETPPPFPSHADDMNSEIVNPEDLIPAKNPSYFPPTSDGPDSITTGPSRSTTNTLGSRSNVPHILLALQKYSTFPPAVYLIGHYANTALIPLFSLSTATAERSLLLTRPYYQSFPLEPLLIFVPVITHVASGLSLRIYRRFQAAKRYGAETHAERKQITKTLWPKLSLTSLLGYMLYPMLVAHVLVNRITPLKVHGDSSSVGLRFFSHGVKRHPWLSNIGYTFLVSVASWHFVGGAAKYLRLTREYVTEGGDYGARKRTVRDRVINGLSAVVATMWALGGLGVIGRGVGSPAASAWEMKQWDEVYRAVPVVGGMM</sequence>
<dbReference type="EMBL" id="JAPDRQ010000052">
    <property type="protein sequence ID" value="KAJ9658334.1"/>
    <property type="molecule type" value="Genomic_DNA"/>
</dbReference>
<gene>
    <name evidence="1" type="ORF">H2198_003764</name>
</gene>
<reference evidence="1" key="1">
    <citation type="submission" date="2022-10" db="EMBL/GenBank/DDBJ databases">
        <title>Culturing micro-colonial fungi from biological soil crusts in the Mojave desert and describing Neophaeococcomyces mojavensis, and introducing the new genera and species Taxawa tesnikishii.</title>
        <authorList>
            <person name="Kurbessoian T."/>
            <person name="Stajich J.E."/>
        </authorList>
    </citation>
    <scope>NUCLEOTIDE SEQUENCE</scope>
    <source>
        <strain evidence="1">JES_112</strain>
    </source>
</reference>
<accession>A0ACC3AAS7</accession>